<dbReference type="Proteomes" id="UP000476176">
    <property type="component" value="Unassembled WGS sequence"/>
</dbReference>
<gene>
    <name evidence="2" type="ORF">PF004_g30783</name>
</gene>
<comment type="caution">
    <text evidence="2">The sequence shown here is derived from an EMBL/GenBank/DDBJ whole genome shotgun (WGS) entry which is preliminary data.</text>
</comment>
<name>A0A6G0MBN3_9STRA</name>
<reference evidence="2 3" key="1">
    <citation type="submission" date="2018-09" db="EMBL/GenBank/DDBJ databases">
        <title>Genomic investigation of the strawberry pathogen Phytophthora fragariae indicates pathogenicity is determined by transcriptional variation in three key races.</title>
        <authorList>
            <person name="Adams T.M."/>
            <person name="Armitage A.D."/>
            <person name="Sobczyk M.K."/>
            <person name="Bates H.J."/>
            <person name="Dunwell J.M."/>
            <person name="Nellist C.F."/>
            <person name="Harrison R.J."/>
        </authorList>
    </citation>
    <scope>NUCLEOTIDE SEQUENCE [LARGE SCALE GENOMIC DNA]</scope>
    <source>
        <strain evidence="2 3">BC-23</strain>
    </source>
</reference>
<evidence type="ECO:0000256" key="1">
    <source>
        <dbReference type="SAM" id="MobiDB-lite"/>
    </source>
</evidence>
<evidence type="ECO:0000313" key="3">
    <source>
        <dbReference type="Proteomes" id="UP000476176"/>
    </source>
</evidence>
<evidence type="ECO:0000313" key="2">
    <source>
        <dbReference type="EMBL" id="KAE9161548.1"/>
    </source>
</evidence>
<proteinExistence type="predicted"/>
<feature type="region of interest" description="Disordered" evidence="1">
    <location>
        <begin position="21"/>
        <end position="64"/>
    </location>
</feature>
<organism evidence="2 3">
    <name type="scientific">Phytophthora fragariae</name>
    <dbReference type="NCBI Taxonomy" id="53985"/>
    <lineage>
        <taxon>Eukaryota</taxon>
        <taxon>Sar</taxon>
        <taxon>Stramenopiles</taxon>
        <taxon>Oomycota</taxon>
        <taxon>Peronosporomycetes</taxon>
        <taxon>Peronosporales</taxon>
        <taxon>Peronosporaceae</taxon>
        <taxon>Phytophthora</taxon>
    </lineage>
</organism>
<protein>
    <submittedName>
        <fullName evidence="2">Uncharacterized protein</fullName>
    </submittedName>
</protein>
<dbReference type="AlphaFoldDB" id="A0A6G0MBN3"/>
<accession>A0A6G0MBN3</accession>
<sequence>MLKRFGTPNGVVNPFLRCEPPRDVSSRSSLCRLESPQPRQSTRAQKTSRHSGKGATGSAQNLRLLPGQSQLRWCHLRSWIASSERETPQPHGIARLLCPEQVEDVRIVKAKSVAHGHLNTERRGGWYSPMDQLDFLSLFCSS</sequence>
<dbReference type="EMBL" id="QXGC01006834">
    <property type="protein sequence ID" value="KAE9161548.1"/>
    <property type="molecule type" value="Genomic_DNA"/>
</dbReference>